<proteinExistence type="predicted"/>
<sequence>MKLFLKYFVFLFLLYTVNCTLLTVGSVAEVGGVDIDVLSAKVGARPLGMGCAFTAISDNSDASYYNPAGLSFITTSELQSMQTRMSTDADHYYISYVTPFLKGALGLSWIQISLGDITQTTTTDAFNEVITTNIFSYFSNVYLLSYGLPLTNSFGVGLTAKYLTSDMTSVNQGQATGFSVTPGLLYKLISDSKNIGKIGFTLEDLLNEQKWGTGTTEKSIPKLKLGIALENLNILPEGSIFAFDLSQKISRKYPAELSFGYEWKNNLLALRMGWLETSSFTGGIGFSAKNNEYFTTQLDYAYVGQTSLSMENVHRISLIGKW</sequence>
<name>A0A1F4S4C3_UNCSA</name>
<dbReference type="AlphaFoldDB" id="A0A1F4S4C3"/>
<dbReference type="NCBIfam" id="NF033709">
    <property type="entry name" value="PorV_fam"/>
    <property type="match status" value="1"/>
</dbReference>
<dbReference type="Proteomes" id="UP000177905">
    <property type="component" value="Unassembled WGS sequence"/>
</dbReference>
<protein>
    <recommendedName>
        <fullName evidence="3">PorV/PorQ family protein</fullName>
    </recommendedName>
</protein>
<accession>A0A1F4S4C3</accession>
<reference evidence="1 2" key="1">
    <citation type="journal article" date="2016" name="Nat. Commun.">
        <title>Thousands of microbial genomes shed light on interconnected biogeochemical processes in an aquifer system.</title>
        <authorList>
            <person name="Anantharaman K."/>
            <person name="Brown C.T."/>
            <person name="Hug L.A."/>
            <person name="Sharon I."/>
            <person name="Castelle C.J."/>
            <person name="Probst A.J."/>
            <person name="Thomas B.C."/>
            <person name="Singh A."/>
            <person name="Wilkins M.J."/>
            <person name="Karaoz U."/>
            <person name="Brodie E.L."/>
            <person name="Williams K.H."/>
            <person name="Hubbard S.S."/>
            <person name="Banfield J.F."/>
        </authorList>
    </citation>
    <scope>NUCLEOTIDE SEQUENCE [LARGE SCALE GENOMIC DNA]</scope>
</reference>
<organism evidence="1 2">
    <name type="scientific">candidate division WOR-1 bacterium RIFOXYB2_FULL_36_35</name>
    <dbReference type="NCBI Taxonomy" id="1802578"/>
    <lineage>
        <taxon>Bacteria</taxon>
        <taxon>Bacillati</taxon>
        <taxon>Saganbacteria</taxon>
    </lineage>
</organism>
<dbReference type="Gene3D" id="2.40.160.60">
    <property type="entry name" value="Outer membrane protein transport protein (OMPP1/FadL/TodX)"/>
    <property type="match status" value="1"/>
</dbReference>
<dbReference type="EMBL" id="MEUA01000023">
    <property type="protein sequence ID" value="OGC15286.1"/>
    <property type="molecule type" value="Genomic_DNA"/>
</dbReference>
<evidence type="ECO:0000313" key="1">
    <source>
        <dbReference type="EMBL" id="OGC15286.1"/>
    </source>
</evidence>
<comment type="caution">
    <text evidence="1">The sequence shown here is derived from an EMBL/GenBank/DDBJ whole genome shotgun (WGS) entry which is preliminary data.</text>
</comment>
<evidence type="ECO:0000313" key="2">
    <source>
        <dbReference type="Proteomes" id="UP000177905"/>
    </source>
</evidence>
<gene>
    <name evidence="1" type="ORF">A2290_03325</name>
</gene>
<evidence type="ECO:0008006" key="3">
    <source>
        <dbReference type="Google" id="ProtNLM"/>
    </source>
</evidence>